<comment type="similarity">
    <text evidence="2">Belongs to the COMM domain-containing protein 3 family.</text>
</comment>
<dbReference type="CDD" id="cd04751">
    <property type="entry name" value="Commd3"/>
    <property type="match status" value="1"/>
</dbReference>
<evidence type="ECO:0000313" key="4">
    <source>
        <dbReference type="EMBL" id="CAH1790352.1"/>
    </source>
</evidence>
<organism evidence="4 5">
    <name type="scientific">Owenia fusiformis</name>
    <name type="common">Polychaete worm</name>
    <dbReference type="NCBI Taxonomy" id="6347"/>
    <lineage>
        <taxon>Eukaryota</taxon>
        <taxon>Metazoa</taxon>
        <taxon>Spiralia</taxon>
        <taxon>Lophotrochozoa</taxon>
        <taxon>Annelida</taxon>
        <taxon>Polychaeta</taxon>
        <taxon>Sedentaria</taxon>
        <taxon>Canalipalpata</taxon>
        <taxon>Sabellida</taxon>
        <taxon>Oweniida</taxon>
        <taxon>Oweniidae</taxon>
        <taxon>Owenia</taxon>
    </lineage>
</organism>
<evidence type="ECO:0000256" key="1">
    <source>
        <dbReference type="ARBA" id="ARBA00016548"/>
    </source>
</evidence>
<name>A0A8S4PB22_OWEFU</name>
<accession>A0A8S4PB22</accession>
<dbReference type="PANTHER" id="PTHR31159">
    <property type="entry name" value="COMM DOMAIN-CONTAINING PROTEIN 3"/>
    <property type="match status" value="1"/>
</dbReference>
<dbReference type="InterPro" id="IPR017920">
    <property type="entry name" value="COMM"/>
</dbReference>
<dbReference type="InterPro" id="IPR037355">
    <property type="entry name" value="COMMD3"/>
</dbReference>
<dbReference type="AlphaFoldDB" id="A0A8S4PB22"/>
<feature type="domain" description="COMM" evidence="3">
    <location>
        <begin position="124"/>
        <end position="193"/>
    </location>
</feature>
<dbReference type="Pfam" id="PF07258">
    <property type="entry name" value="COMM_domain"/>
    <property type="match status" value="1"/>
</dbReference>
<proteinExistence type="inferred from homology"/>
<dbReference type="Pfam" id="PF21672">
    <property type="entry name" value="COMM_HN"/>
    <property type="match status" value="1"/>
</dbReference>
<reference evidence="4" key="1">
    <citation type="submission" date="2022-03" db="EMBL/GenBank/DDBJ databases">
        <authorList>
            <person name="Martin C."/>
        </authorList>
    </citation>
    <scope>NUCLEOTIDE SEQUENCE</scope>
</reference>
<comment type="caution">
    <text evidence="4">The sequence shown here is derived from an EMBL/GenBank/DDBJ whole genome shotgun (WGS) entry which is preliminary data.</text>
</comment>
<protein>
    <recommendedName>
        <fullName evidence="1">COMM domain-containing protein 3</fullName>
    </recommendedName>
</protein>
<evidence type="ECO:0000313" key="5">
    <source>
        <dbReference type="Proteomes" id="UP000749559"/>
    </source>
</evidence>
<dbReference type="EMBL" id="CAIIXF020000007">
    <property type="protein sequence ID" value="CAH1790352.1"/>
    <property type="molecule type" value="Genomic_DNA"/>
</dbReference>
<dbReference type="PROSITE" id="PS51269">
    <property type="entry name" value="COMM"/>
    <property type="match status" value="1"/>
</dbReference>
<keyword evidence="5" id="KW-1185">Reference proteome</keyword>
<evidence type="ECO:0000256" key="2">
    <source>
        <dbReference type="ARBA" id="ARBA00093469"/>
    </source>
</evidence>
<sequence length="195" mass="21768">MEFSAEALEGLHLSGDSAHIPDQSYINLCKRVCEGVLHKNGVKRLEGDKQLSSLDQGVVKQTYAALATLVLEAAKHDADSNTISAVLEDCKYNTERIKAFNNTYLPQKPYLQLILGNTGTNPPHIVDVDWRLDYYIKNNHLEKVNEAVYLISLKTEECGFEGTKSIDFACTVEQLQDMVGKLKDACKSLERSSQM</sequence>
<gene>
    <name evidence="4" type="ORF">OFUS_LOCUS15566</name>
</gene>
<dbReference type="GO" id="GO:0006814">
    <property type="term" value="P:sodium ion transport"/>
    <property type="evidence" value="ECO:0007669"/>
    <property type="project" value="InterPro"/>
</dbReference>
<evidence type="ECO:0000259" key="3">
    <source>
        <dbReference type="PROSITE" id="PS51269"/>
    </source>
</evidence>
<dbReference type="PANTHER" id="PTHR31159:SF1">
    <property type="entry name" value="COMM DOMAIN-CONTAINING PROTEIN 3"/>
    <property type="match status" value="1"/>
</dbReference>
<dbReference type="Proteomes" id="UP000749559">
    <property type="component" value="Unassembled WGS sequence"/>
</dbReference>
<dbReference type="OrthoDB" id="1917519at2759"/>